<reference evidence="1 2" key="1">
    <citation type="journal article" date="2019" name="Int. J. Syst. Evol. Microbiol.">
        <title>The Global Catalogue of Microorganisms (GCM) 10K type strain sequencing project: providing services to taxonomists for standard genome sequencing and annotation.</title>
        <authorList>
            <consortium name="The Broad Institute Genomics Platform"/>
            <consortium name="The Broad Institute Genome Sequencing Center for Infectious Disease"/>
            <person name="Wu L."/>
            <person name="Ma J."/>
        </authorList>
    </citation>
    <scope>NUCLEOTIDE SEQUENCE [LARGE SCALE GENOMIC DNA]</scope>
    <source>
        <strain evidence="1 2">JCM 16009</strain>
    </source>
</reference>
<dbReference type="Pfam" id="PF10604">
    <property type="entry name" value="Polyketide_cyc2"/>
    <property type="match status" value="1"/>
</dbReference>
<dbReference type="InterPro" id="IPR023393">
    <property type="entry name" value="START-like_dom_sf"/>
</dbReference>
<dbReference type="EMBL" id="BAAAQK010000018">
    <property type="protein sequence ID" value="GAA1861616.1"/>
    <property type="molecule type" value="Genomic_DNA"/>
</dbReference>
<organism evidence="1 2">
    <name type="scientific">Pseudonocardia ailaonensis</name>
    <dbReference type="NCBI Taxonomy" id="367279"/>
    <lineage>
        <taxon>Bacteria</taxon>
        <taxon>Bacillati</taxon>
        <taxon>Actinomycetota</taxon>
        <taxon>Actinomycetes</taxon>
        <taxon>Pseudonocardiales</taxon>
        <taxon>Pseudonocardiaceae</taxon>
        <taxon>Pseudonocardia</taxon>
    </lineage>
</organism>
<dbReference type="RefSeq" id="WP_344420993.1">
    <property type="nucleotide sequence ID" value="NZ_BAAAQK010000018.1"/>
</dbReference>
<comment type="caution">
    <text evidence="1">The sequence shown here is derived from an EMBL/GenBank/DDBJ whole genome shotgun (WGS) entry which is preliminary data.</text>
</comment>
<accession>A0ABN2NBI8</accession>
<dbReference type="Gene3D" id="3.30.530.20">
    <property type="match status" value="1"/>
</dbReference>
<evidence type="ECO:0008006" key="3">
    <source>
        <dbReference type="Google" id="ProtNLM"/>
    </source>
</evidence>
<dbReference type="SUPFAM" id="SSF55961">
    <property type="entry name" value="Bet v1-like"/>
    <property type="match status" value="1"/>
</dbReference>
<dbReference type="InterPro" id="IPR019587">
    <property type="entry name" value="Polyketide_cyclase/dehydratase"/>
</dbReference>
<name>A0ABN2NBI8_9PSEU</name>
<gene>
    <name evidence="1" type="ORF">GCM10009836_47250</name>
</gene>
<keyword evidence="2" id="KW-1185">Reference proteome</keyword>
<evidence type="ECO:0000313" key="2">
    <source>
        <dbReference type="Proteomes" id="UP001500449"/>
    </source>
</evidence>
<proteinExistence type="predicted"/>
<dbReference type="Proteomes" id="UP001500449">
    <property type="component" value="Unassembled WGS sequence"/>
</dbReference>
<protein>
    <recommendedName>
        <fullName evidence="3">Polyketide cyclase</fullName>
    </recommendedName>
</protein>
<evidence type="ECO:0000313" key="1">
    <source>
        <dbReference type="EMBL" id="GAA1861616.1"/>
    </source>
</evidence>
<sequence>MIEFEATAEVPVPAERAWAVVADYARDAEWRAQVVSMQPSPPGLAHPGQRTAEVMRFAGRTLRNDGEVVTGDGTRFTWRTTTGVDAEGAREVRPLAPDRCRITLHTRVRPTGAERYYAPLARFVLERGLRKDLRRLVELL</sequence>